<evidence type="ECO:0000259" key="2">
    <source>
        <dbReference type="PROSITE" id="PS51220"/>
    </source>
</evidence>
<dbReference type="PANTHER" id="PTHR13802">
    <property type="entry name" value="MUCIN 4-RELATED"/>
    <property type="match status" value="1"/>
</dbReference>
<sequence length="212" mass="23997">MCACEGSSHSLNQTRICSAVIVFVRVLLVSLCALLVQGPRSASCIPVSEFFPFGTDSDFMTERSDDGGSGRINLTVMFPFFGNRHNKIYVNNNGVISFFNELRDYRPGDFPLQDEIPIIAPYWADVDTTNSNGTVWYRESRDKDLLFKATNEIRAFPAYRNFKTYWVFVATWDEVGFFGATGEGVNKKNTFQSVLVLDTTRRLSFVILNYAN</sequence>
<dbReference type="EMBL" id="HACG01039307">
    <property type="protein sequence ID" value="CEK86172.1"/>
    <property type="molecule type" value="Transcribed_RNA"/>
</dbReference>
<keyword evidence="1" id="KW-0472">Membrane</keyword>
<organism evidence="3">
    <name type="scientific">Arion vulgaris</name>
    <dbReference type="NCBI Taxonomy" id="1028688"/>
    <lineage>
        <taxon>Eukaryota</taxon>
        <taxon>Metazoa</taxon>
        <taxon>Spiralia</taxon>
        <taxon>Lophotrochozoa</taxon>
        <taxon>Mollusca</taxon>
        <taxon>Gastropoda</taxon>
        <taxon>Heterobranchia</taxon>
        <taxon>Euthyneura</taxon>
        <taxon>Panpulmonata</taxon>
        <taxon>Eupulmonata</taxon>
        <taxon>Stylommatophora</taxon>
        <taxon>Helicina</taxon>
        <taxon>Arionoidea</taxon>
        <taxon>Arionidae</taxon>
        <taxon>Arion</taxon>
    </lineage>
</organism>
<reference evidence="3" key="1">
    <citation type="submission" date="2014-12" db="EMBL/GenBank/DDBJ databases">
        <title>Insight into the proteome of Arion vulgaris.</title>
        <authorList>
            <person name="Aradska J."/>
            <person name="Bulat T."/>
            <person name="Smidak R."/>
            <person name="Sarate P."/>
            <person name="Gangsoo J."/>
            <person name="Sialana F."/>
            <person name="Bilban M."/>
            <person name="Lubec G."/>
        </authorList>
    </citation>
    <scope>NUCLEOTIDE SEQUENCE</scope>
    <source>
        <tissue evidence="3">Skin</tissue>
    </source>
</reference>
<evidence type="ECO:0000256" key="1">
    <source>
        <dbReference type="SAM" id="Phobius"/>
    </source>
</evidence>
<dbReference type="Pfam" id="PF06119">
    <property type="entry name" value="NIDO"/>
    <property type="match status" value="1"/>
</dbReference>
<dbReference type="PROSITE" id="PS51220">
    <property type="entry name" value="NIDO"/>
    <property type="match status" value="1"/>
</dbReference>
<protein>
    <recommendedName>
        <fullName evidence="2">NIDO domain-containing protein</fullName>
    </recommendedName>
</protein>
<feature type="transmembrane region" description="Helical" evidence="1">
    <location>
        <begin position="16"/>
        <end position="36"/>
    </location>
</feature>
<keyword evidence="1" id="KW-0812">Transmembrane</keyword>
<dbReference type="InterPro" id="IPR003886">
    <property type="entry name" value="NIDO_dom"/>
</dbReference>
<dbReference type="AlphaFoldDB" id="A0A0B7AZX7"/>
<feature type="domain" description="NIDO" evidence="2">
    <location>
        <begin position="121"/>
        <end position="212"/>
    </location>
</feature>
<dbReference type="InterPro" id="IPR051495">
    <property type="entry name" value="Epithelial_Barrier/Signaling"/>
</dbReference>
<evidence type="ECO:0000313" key="3">
    <source>
        <dbReference type="EMBL" id="CEK86172.1"/>
    </source>
</evidence>
<name>A0A0B7AZX7_9EUPU</name>
<proteinExistence type="predicted"/>
<keyword evidence="1" id="KW-1133">Transmembrane helix</keyword>
<accession>A0A0B7AZX7</accession>
<dbReference type="GO" id="GO:0007160">
    <property type="term" value="P:cell-matrix adhesion"/>
    <property type="evidence" value="ECO:0007669"/>
    <property type="project" value="InterPro"/>
</dbReference>
<gene>
    <name evidence="3" type="primary">ORF152339</name>
</gene>
<dbReference type="PANTHER" id="PTHR13802:SF59">
    <property type="entry name" value="SUSHI DOMAIN-CONTAINING PROTEIN 2"/>
    <property type="match status" value="1"/>
</dbReference>